<evidence type="ECO:0000313" key="2">
    <source>
        <dbReference type="Proteomes" id="UP001163096"/>
    </source>
</evidence>
<dbReference type="EMBL" id="CP113361">
    <property type="protein sequence ID" value="WAI01597.1"/>
    <property type="molecule type" value="Genomic_DNA"/>
</dbReference>
<dbReference type="KEGG" id="mou:OU421_01635"/>
<dbReference type="AlphaFoldDB" id="A0A9X9S4Z9"/>
<dbReference type="Proteomes" id="UP001163096">
    <property type="component" value="Chromosome"/>
</dbReference>
<accession>A0A9X9S4Z9</accession>
<protein>
    <submittedName>
        <fullName evidence="1">CS domain-containing protein</fullName>
    </submittedName>
</protein>
<keyword evidence="2" id="KW-1185">Reference proteome</keyword>
<organism evidence="1 2">
    <name type="scientific">Methanogenium organophilum</name>
    <dbReference type="NCBI Taxonomy" id="2199"/>
    <lineage>
        <taxon>Archaea</taxon>
        <taxon>Methanobacteriati</taxon>
        <taxon>Methanobacteriota</taxon>
        <taxon>Stenosarchaea group</taxon>
        <taxon>Methanomicrobia</taxon>
        <taxon>Methanomicrobiales</taxon>
        <taxon>Methanomicrobiaceae</taxon>
        <taxon>Methanogenium</taxon>
    </lineage>
</organism>
<proteinExistence type="predicted"/>
<sequence>MANEPNDDIFRNLAKAMEEMIRNLPGDESPRFVGCTIISGSGDDGRIFHMDDFEDEFDYDLVEDSDYFYITLELSGEESDVPRVEFLEQEVRVTIDGRDFEVPLSAPIHLGQCRYGIKNGVLDIICRKLN</sequence>
<name>A0A9X9S4Z9_METOG</name>
<dbReference type="SUPFAM" id="SSF49764">
    <property type="entry name" value="HSP20-like chaperones"/>
    <property type="match status" value="1"/>
</dbReference>
<dbReference type="InterPro" id="IPR008978">
    <property type="entry name" value="HSP20-like_chaperone"/>
</dbReference>
<dbReference type="RefSeq" id="WP_268186851.1">
    <property type="nucleotide sequence ID" value="NZ_CP113361.1"/>
</dbReference>
<evidence type="ECO:0000313" key="1">
    <source>
        <dbReference type="EMBL" id="WAI01597.1"/>
    </source>
</evidence>
<reference evidence="1" key="1">
    <citation type="submission" date="2022-11" db="EMBL/GenBank/DDBJ databases">
        <title>Complete genome sequence of Methanogenium organophilum DSM 3596.</title>
        <authorList>
            <person name="Chen S.-C."/>
            <person name="Lai S.-J."/>
            <person name="You Y.-T."/>
        </authorList>
    </citation>
    <scope>NUCLEOTIDE SEQUENCE</scope>
    <source>
        <strain evidence="1">DSM 3596</strain>
    </source>
</reference>
<dbReference type="CDD" id="cd06463">
    <property type="entry name" value="p23_like"/>
    <property type="match status" value="1"/>
</dbReference>
<gene>
    <name evidence="1" type="ORF">OU421_01635</name>
</gene>
<dbReference type="GeneID" id="76833763"/>